<dbReference type="Proteomes" id="UP001198806">
    <property type="component" value="Unassembled WGS sequence"/>
</dbReference>
<dbReference type="AlphaFoldDB" id="A0A174LSZ8"/>
<reference evidence="3 6" key="2">
    <citation type="journal article" date="2019" name="Nat. Med.">
        <title>A library of human gut bacterial isolates paired with longitudinal multiomics data enables mechanistic microbiome research.</title>
        <authorList>
            <person name="Poyet M."/>
            <person name="Groussin M."/>
            <person name="Gibbons S.M."/>
            <person name="Avila-Pacheco J."/>
            <person name="Jiang X."/>
            <person name="Kearney S.M."/>
            <person name="Perrotta A.R."/>
            <person name="Berdy B."/>
            <person name="Zhao S."/>
            <person name="Lieberman T.D."/>
            <person name="Swanson P.K."/>
            <person name="Smith M."/>
            <person name="Roesemann S."/>
            <person name="Alexander J.E."/>
            <person name="Rich S.A."/>
            <person name="Livny J."/>
            <person name="Vlamakis H."/>
            <person name="Clish C."/>
            <person name="Bullock K."/>
            <person name="Deik A."/>
            <person name="Scott J."/>
            <person name="Pierce K.A."/>
            <person name="Xavier R.J."/>
            <person name="Alm E.J."/>
        </authorList>
    </citation>
    <scope>NUCLEOTIDE SEQUENCE [LARGE SCALE GENOMIC DNA]</scope>
    <source>
        <strain evidence="3 6">BIOML-A41</strain>
    </source>
</reference>
<gene>
    <name evidence="4" type="ORF">DW782_05330</name>
    <name evidence="3" type="ORF">GKD59_09855</name>
    <name evidence="1" type="ORF">LI194_05710</name>
    <name evidence="2" type="ORF">PN599_03650</name>
</gene>
<evidence type="ECO:0000313" key="7">
    <source>
        <dbReference type="Proteomes" id="UP001210126"/>
    </source>
</evidence>
<dbReference type="Proteomes" id="UP000463337">
    <property type="component" value="Unassembled WGS sequence"/>
</dbReference>
<proteinExistence type="predicted"/>
<reference evidence="2" key="4">
    <citation type="submission" date="2023-01" db="EMBL/GenBank/DDBJ databases">
        <title>Human gut microbiome strain richness.</title>
        <authorList>
            <person name="Chen-Liaw A."/>
        </authorList>
    </citation>
    <scope>NUCLEOTIDE SEQUENCE</scope>
    <source>
        <strain evidence="2">RTP21484st1_E5_RTP21484_190118</strain>
    </source>
</reference>
<evidence type="ECO:0000313" key="2">
    <source>
        <dbReference type="EMBL" id="MDB9004100.1"/>
    </source>
</evidence>
<sequence length="183" mass="21053">MSNFQESGINFKFQSPKWNVVKYDEHLAHKKVSNALQPTKAVDFLGIHDNRQLFLVEVKNYRGHTHDAETQEVLQAKGEELMRRIAVKVRDTIATVTNSARFSTNDEDFFTRINQLLLDNQKKIVIIACIELDIAGEKEHKARMSVWMQKLKQKLAWLHAAKISINPIENISAVLPDTEILFV</sequence>
<dbReference type="Proteomes" id="UP000284660">
    <property type="component" value="Unassembled WGS sequence"/>
</dbReference>
<evidence type="ECO:0000313" key="3">
    <source>
        <dbReference type="EMBL" id="MRY58204.1"/>
    </source>
</evidence>
<dbReference type="Proteomes" id="UP001210126">
    <property type="component" value="Unassembled WGS sequence"/>
</dbReference>
<evidence type="ECO:0000313" key="1">
    <source>
        <dbReference type="EMBL" id="MCB6517290.1"/>
    </source>
</evidence>
<organism evidence="2 7">
    <name type="scientific">Parabacteroides distasonis</name>
    <dbReference type="NCBI Taxonomy" id="823"/>
    <lineage>
        <taxon>Bacteria</taxon>
        <taxon>Pseudomonadati</taxon>
        <taxon>Bacteroidota</taxon>
        <taxon>Bacteroidia</taxon>
        <taxon>Bacteroidales</taxon>
        <taxon>Tannerellaceae</taxon>
        <taxon>Parabacteroides</taxon>
    </lineage>
</organism>
<dbReference type="RefSeq" id="WP_005867515.1">
    <property type="nucleotide sequence ID" value="NZ_AP019729.1"/>
</dbReference>
<protein>
    <submittedName>
        <fullName evidence="2">NERD domain-containing protein</fullName>
    </submittedName>
</protein>
<evidence type="ECO:0000313" key="5">
    <source>
        <dbReference type="Proteomes" id="UP000284660"/>
    </source>
</evidence>
<evidence type="ECO:0000313" key="6">
    <source>
        <dbReference type="Proteomes" id="UP000463337"/>
    </source>
</evidence>
<evidence type="ECO:0000313" key="4">
    <source>
        <dbReference type="EMBL" id="RHD77371.1"/>
    </source>
</evidence>
<accession>A0A174LSZ8</accession>
<reference evidence="4 5" key="1">
    <citation type="submission" date="2018-08" db="EMBL/GenBank/DDBJ databases">
        <title>A genome reference for cultivated species of the human gut microbiota.</title>
        <authorList>
            <person name="Zou Y."/>
            <person name="Xue W."/>
            <person name="Luo G."/>
        </authorList>
    </citation>
    <scope>NUCLEOTIDE SEQUENCE [LARGE SCALE GENOMIC DNA]</scope>
    <source>
        <strain evidence="4 5">AM30-4</strain>
    </source>
</reference>
<dbReference type="EMBL" id="QSJN01000002">
    <property type="protein sequence ID" value="RHD77371.1"/>
    <property type="molecule type" value="Genomic_DNA"/>
</dbReference>
<dbReference type="EMBL" id="JAJCNI010000005">
    <property type="protein sequence ID" value="MCB6517290.1"/>
    <property type="molecule type" value="Genomic_DNA"/>
</dbReference>
<dbReference type="EMBL" id="JAQMPJ010000002">
    <property type="protein sequence ID" value="MDB9004100.1"/>
    <property type="molecule type" value="Genomic_DNA"/>
</dbReference>
<reference evidence="1" key="3">
    <citation type="submission" date="2021-10" db="EMBL/GenBank/DDBJ databases">
        <title>Collection of gut derived symbiotic bacterial strains cultured from healthy donors.</title>
        <authorList>
            <person name="Lin H."/>
            <person name="Littmann E."/>
            <person name="Kohout C."/>
            <person name="Pamer E.G."/>
        </authorList>
    </citation>
    <scope>NUCLEOTIDE SEQUENCE</scope>
    <source>
        <strain evidence="1">DFI.2.94</strain>
    </source>
</reference>
<comment type="caution">
    <text evidence="2">The sequence shown here is derived from an EMBL/GenBank/DDBJ whole genome shotgun (WGS) entry which is preliminary data.</text>
</comment>
<dbReference type="EMBL" id="WKLT01000007">
    <property type="protein sequence ID" value="MRY58204.1"/>
    <property type="molecule type" value="Genomic_DNA"/>
</dbReference>
<name>A0A174LSZ8_PARDI</name>